<dbReference type="EMBL" id="BNBT01000010">
    <property type="protein sequence ID" value="GHE43662.1"/>
    <property type="molecule type" value="Genomic_DNA"/>
</dbReference>
<evidence type="ECO:0000313" key="1">
    <source>
        <dbReference type="EMBL" id="GHE43662.1"/>
    </source>
</evidence>
<protein>
    <submittedName>
        <fullName evidence="1">Uncharacterized protein</fullName>
    </submittedName>
</protein>
<reference evidence="1" key="2">
    <citation type="submission" date="2020-09" db="EMBL/GenBank/DDBJ databases">
        <authorList>
            <person name="Sun Q."/>
            <person name="Ohkuma M."/>
        </authorList>
    </citation>
    <scope>NUCLEOTIDE SEQUENCE</scope>
    <source>
        <strain evidence="1">JCM 4784</strain>
    </source>
</reference>
<proteinExistence type="predicted"/>
<dbReference type="Proteomes" id="UP000608024">
    <property type="component" value="Unassembled WGS sequence"/>
</dbReference>
<sequence length="182" mass="16928">MLAVGCVDVVSLAGNVADGGQGGGSAVVEHGARSAEADAPSVLGGPGVVVPAAGVLGVGVAEVGGGQGGGGGRSDGAEKVGVADAAEVRALLGSVGRAVPVRGVGAGVVRTVFVTAGAGVGGGEGLTVAVRAGATGGTSTVTWERSEGTAAQLAAAAMTQPSIRTRRVRMGPAFLCTGSVGG</sequence>
<evidence type="ECO:0000313" key="2">
    <source>
        <dbReference type="Proteomes" id="UP000608024"/>
    </source>
</evidence>
<reference evidence="1" key="1">
    <citation type="journal article" date="2014" name="Int. J. Syst. Evol. Microbiol.">
        <title>Complete genome sequence of Corynebacterium casei LMG S-19264T (=DSM 44701T), isolated from a smear-ripened cheese.</title>
        <authorList>
            <consortium name="US DOE Joint Genome Institute (JGI-PGF)"/>
            <person name="Walter F."/>
            <person name="Albersmeier A."/>
            <person name="Kalinowski J."/>
            <person name="Ruckert C."/>
        </authorList>
    </citation>
    <scope>NUCLEOTIDE SEQUENCE</scope>
    <source>
        <strain evidence="1">JCM 4784</strain>
    </source>
</reference>
<dbReference type="AlphaFoldDB" id="A0A918ZBU2"/>
<accession>A0A918ZBU2</accession>
<comment type="caution">
    <text evidence="1">The sequence shown here is derived from an EMBL/GenBank/DDBJ whole genome shotgun (WGS) entry which is preliminary data.</text>
</comment>
<gene>
    <name evidence="1" type="ORF">GCM10018785_11530</name>
</gene>
<organism evidence="1 2">
    <name type="scientific">Streptomyces longispororuber</name>
    <dbReference type="NCBI Taxonomy" id="68230"/>
    <lineage>
        <taxon>Bacteria</taxon>
        <taxon>Bacillati</taxon>
        <taxon>Actinomycetota</taxon>
        <taxon>Actinomycetes</taxon>
        <taxon>Kitasatosporales</taxon>
        <taxon>Streptomycetaceae</taxon>
        <taxon>Streptomyces</taxon>
    </lineage>
</organism>
<name>A0A918ZBU2_9ACTN</name>
<keyword evidence="2" id="KW-1185">Reference proteome</keyword>